<dbReference type="EMBL" id="LR798308">
    <property type="protein sequence ID" value="CAB5222522.1"/>
    <property type="molecule type" value="Genomic_DNA"/>
</dbReference>
<evidence type="ECO:0000313" key="1">
    <source>
        <dbReference type="EMBL" id="CAB5222522.1"/>
    </source>
</evidence>
<gene>
    <name evidence="1" type="ORF">UFOVP366_7</name>
</gene>
<protein>
    <submittedName>
        <fullName evidence="1">Uncharacterized protein</fullName>
    </submittedName>
</protein>
<proteinExistence type="predicted"/>
<organism evidence="1">
    <name type="scientific">uncultured Caudovirales phage</name>
    <dbReference type="NCBI Taxonomy" id="2100421"/>
    <lineage>
        <taxon>Viruses</taxon>
        <taxon>Duplodnaviria</taxon>
        <taxon>Heunggongvirae</taxon>
        <taxon>Uroviricota</taxon>
        <taxon>Caudoviricetes</taxon>
        <taxon>Peduoviridae</taxon>
        <taxon>Maltschvirus</taxon>
        <taxon>Maltschvirus maltsch</taxon>
    </lineage>
</organism>
<accession>A0A6J7X0J3</accession>
<sequence length="182" mass="20270">MRKAFDDADDIIEGIKGRRPTQAKSTRVVEDMDEIVVISKGEAQQAKRAHRAADIEEVRVKKVLEKEERRKSAEQLKVLGQDLLASGVASREILPKLAQSIIVDLGLRLVSNEWEIKSAEEATKVAKIWYDILRLESGQATTINENRTGNPEDRLSRLEELRSEAKARVEAGLRAIGDGQSG</sequence>
<reference evidence="1" key="1">
    <citation type="submission" date="2020-05" db="EMBL/GenBank/DDBJ databases">
        <authorList>
            <person name="Chiriac C."/>
            <person name="Salcher M."/>
            <person name="Ghai R."/>
            <person name="Kavagutti S V."/>
        </authorList>
    </citation>
    <scope>NUCLEOTIDE SEQUENCE</scope>
</reference>
<name>A0A6J7X0J3_9CAUD</name>